<dbReference type="KEGG" id="vpo:Kpol_1030p7"/>
<dbReference type="Proteomes" id="UP000000267">
    <property type="component" value="Unassembled WGS sequence"/>
</dbReference>
<dbReference type="Gene3D" id="1.25.10.10">
    <property type="entry name" value="Leucine-rich Repeat Variant"/>
    <property type="match status" value="1"/>
</dbReference>
<dbReference type="InParanoid" id="A7TMS7"/>
<comment type="subcellular location">
    <subcellularLocation>
        <location evidence="1 6">Nucleus</location>
    </subcellularLocation>
</comment>
<dbReference type="PhylomeDB" id="A7TMS7"/>
<dbReference type="GO" id="GO:0090694">
    <property type="term" value="C:Scc2-Scc4 cohesin loading complex"/>
    <property type="evidence" value="ECO:0007669"/>
    <property type="project" value="TreeGrafter"/>
</dbReference>
<proteinExistence type="inferred from homology"/>
<dbReference type="EMBL" id="DS480425">
    <property type="protein sequence ID" value="EDO16399.1"/>
    <property type="molecule type" value="Genomic_DNA"/>
</dbReference>
<dbReference type="GO" id="GO:0005829">
    <property type="term" value="C:cytosol"/>
    <property type="evidence" value="ECO:0007669"/>
    <property type="project" value="EnsemblFungi"/>
</dbReference>
<dbReference type="PANTHER" id="PTHR21704:SF18">
    <property type="entry name" value="NIPPED-B-LIKE PROTEIN"/>
    <property type="match status" value="1"/>
</dbReference>
<evidence type="ECO:0000256" key="2">
    <source>
        <dbReference type="ARBA" id="ARBA00009252"/>
    </source>
</evidence>
<keyword evidence="3 6" id="KW-0677">Repeat</keyword>
<dbReference type="GO" id="GO:0000785">
    <property type="term" value="C:chromatin"/>
    <property type="evidence" value="ECO:0007669"/>
    <property type="project" value="EnsemblFungi"/>
</dbReference>
<dbReference type="Pfam" id="PF12830">
    <property type="entry name" value="Nipped-B_C"/>
    <property type="match status" value="1"/>
</dbReference>
<dbReference type="GO" id="GO:0010468">
    <property type="term" value="P:regulation of gene expression"/>
    <property type="evidence" value="ECO:0007669"/>
    <property type="project" value="EnsemblFungi"/>
</dbReference>
<dbReference type="SUPFAM" id="SSF48371">
    <property type="entry name" value="ARM repeat"/>
    <property type="match status" value="1"/>
</dbReference>
<name>A7TMS7_VANPO</name>
<gene>
    <name evidence="8" type="ORF">Kpol_1030p7</name>
</gene>
<comment type="similarity">
    <text evidence="2 6">Belongs to the SCC2/Nipped-B family.</text>
</comment>
<dbReference type="InterPro" id="IPR024986">
    <property type="entry name" value="Nipped-B_C"/>
</dbReference>
<dbReference type="GO" id="GO:0061775">
    <property type="term" value="F:cohesin loader activity"/>
    <property type="evidence" value="ECO:0007669"/>
    <property type="project" value="InterPro"/>
</dbReference>
<dbReference type="GeneID" id="5544559"/>
<accession>A7TMS7</accession>
<dbReference type="InterPro" id="IPR026003">
    <property type="entry name" value="Cohesin_HEAT"/>
</dbReference>
<evidence type="ECO:0000256" key="4">
    <source>
        <dbReference type="ARBA" id="ARBA00023242"/>
    </source>
</evidence>
<dbReference type="OMA" id="FNSRHVL"/>
<dbReference type="GO" id="GO:0043565">
    <property type="term" value="F:sequence-specific DNA binding"/>
    <property type="evidence" value="ECO:0007669"/>
    <property type="project" value="EnsemblFungi"/>
</dbReference>
<feature type="domain" description="Sister chromatid cohesion C-terminal" evidence="7">
    <location>
        <begin position="1203"/>
        <end position="1384"/>
    </location>
</feature>
<organism evidence="9">
    <name type="scientific">Vanderwaltozyma polyspora (strain ATCC 22028 / DSM 70294 / BCRC 21397 / CBS 2163 / NBRC 10782 / NRRL Y-8283 / UCD 57-17)</name>
    <name type="common">Kluyveromyces polysporus</name>
    <dbReference type="NCBI Taxonomy" id="436907"/>
    <lineage>
        <taxon>Eukaryota</taxon>
        <taxon>Fungi</taxon>
        <taxon>Dikarya</taxon>
        <taxon>Ascomycota</taxon>
        <taxon>Saccharomycotina</taxon>
        <taxon>Saccharomycetes</taxon>
        <taxon>Saccharomycetales</taxon>
        <taxon>Saccharomycetaceae</taxon>
        <taxon>Vanderwaltozyma</taxon>
    </lineage>
</organism>
<dbReference type="PANTHER" id="PTHR21704">
    <property type="entry name" value="NIPPED-B-LIKE PROTEIN DELANGIN SCC2-RELATED"/>
    <property type="match status" value="1"/>
</dbReference>
<evidence type="ECO:0000313" key="8">
    <source>
        <dbReference type="EMBL" id="EDO16399.1"/>
    </source>
</evidence>
<dbReference type="GO" id="GO:0007076">
    <property type="term" value="P:mitotic chromosome condensation"/>
    <property type="evidence" value="ECO:0007669"/>
    <property type="project" value="EnsemblFungi"/>
</dbReference>
<sequence>MVGYPGQDSDVPKTLLESLHSQPLNYLVPKGILSSCITSQISISLPISNNAYESLSAEAKEELDRDSILDSFSKINDIEEIQFRRPDHLKIRSDSKQDMNNNNREFFDDLSPLAKSLIERENLSITTNQIQNFSVKSVNGLKHKLDVDDDISAIFEGSTEVKRAKISTNISLNQGEILQQNIRELKMMIDILNSTSEGNTENNEYLIKLSSETFLLNEKYLSKLHIIIKNFLGSSNISSKLEINDLRRIIESLIDNIETVKQLQGEEELPLPYDTLKKLAYETTTLIFLIFQLDKNTNGLYIEKYVLVPVQFIGDRIFDINSNDESGQISLDELSLLSDAIVHLPDYIVQHPYLDESIITKITYIFSELVMCDNFDVANIKYQHYWENIKLSSINILVALFRTVPDQRIFIIEDILSHVDKLPSKRIQKKLKRIYAGVYLNEFTILIMTMLQSLQQESFNRTDKEWSPQFFKESLVSYKESSISISTYIEHIHDTLLEKLYENPPGYRHVLDNYVQDLVSILPFPCWSISEDLLSSLMKKLLLMFGPNNQKQATIETIALQILGNIGYTIFDLKCSTKEEDQNSLIRIFNNPELLPLYIAHFHNCLDTAKLYSNTDIGTNYFWNKMIHTLTRLQEYGQDNDNDNKDEDTNPIIPEVVLKELNDKNNHLFQNKEYSKEFSKSDYYSILHSFELMNFYDLYLKLVVSLLERDKIKLRSTAIKCLSMLASRDQSILSSSAVKETIVGRLSDSSASVKDAILDLVSIGSASLTFYRQINYNYDDESILVRKHVLKINESIYDTTDDIKIKIYVASRVLLKIEDEEDAIIDMSRQILLKRWILDISNKKHEIEKQNEICKEVLQVISEVSIFNTKCSELFEWFFNFYLLNKADHSPNAYQNIIDSLNILTEHLVHEIVELQLIDSDNDELVKRRKNYLNLLSKFSDTTVTFITKDHITSLYPYVFNETKSDFQFHVLCVFKDTLGKLDNFKPKFLFDLETALLSQLPKMSVKETEEAMPLIWSIAQKRKDYSRVAKACSSCFGHFIPFVNKANKSPEEITPDSKLQRLIYLATGFARFCNSKDITERINYLQANETLYEYVAKCLLVLSNKKITHIVRRVAIKNLTKLCSSHPKLFNSKHILSLLDNEIKDDHLDIKLVIIESFYDFFIQEEKKSLRQIGVNRSTSKLKFGSKFLIEKGSDSLSEGVCSALASRFLKDVLKICLSKEVKNSLVAFRLLKSMIQFGYVNPSHCIPTIIGLFGSNEEYIRQIAAKSLHDLFEKYETMVFNSVSQGIKIAIEYSQSLGNEDLFDNCKFLSSLQHIIGSGKKVSMRFIKNLIKALNTYIGSINHANTDIATRNAIVFLCCNIAELNFTSSTELITLIKSIDIISEQLRETIVDEITGSISKMQLEEPFKNCIFAEFSIHQLTEYVGDKFGIKSDILLMDSTEEEDLKSKIILTPKENTKEYVSIIKKALISANKKTFYTKYLKIIEDEA</sequence>
<dbReference type="GO" id="GO:0005729">
    <property type="term" value="C:2-micrometer circle DNA"/>
    <property type="evidence" value="ECO:0007669"/>
    <property type="project" value="EnsemblFungi"/>
</dbReference>
<dbReference type="GO" id="GO:0003682">
    <property type="term" value="F:chromatin binding"/>
    <property type="evidence" value="ECO:0007669"/>
    <property type="project" value="TreeGrafter"/>
</dbReference>
<keyword evidence="9" id="KW-1185">Reference proteome</keyword>
<dbReference type="GO" id="GO:0043515">
    <property type="term" value="F:kinetochore binding"/>
    <property type="evidence" value="ECO:0007669"/>
    <property type="project" value="EnsemblFungi"/>
</dbReference>
<dbReference type="GO" id="GO:0034087">
    <property type="term" value="P:establishment of mitotic sister chromatid cohesion"/>
    <property type="evidence" value="ECO:0007669"/>
    <property type="project" value="EnsemblFungi"/>
</dbReference>
<keyword evidence="5 6" id="KW-0131">Cell cycle</keyword>
<dbReference type="GO" id="GO:0071169">
    <property type="term" value="P:establishment of protein localization to chromatin"/>
    <property type="evidence" value="ECO:0007669"/>
    <property type="project" value="EnsemblFungi"/>
</dbReference>
<dbReference type="InterPro" id="IPR016024">
    <property type="entry name" value="ARM-type_fold"/>
</dbReference>
<evidence type="ECO:0000256" key="5">
    <source>
        <dbReference type="ARBA" id="ARBA00023306"/>
    </source>
</evidence>
<dbReference type="GO" id="GO:0000972">
    <property type="term" value="P:transcription-dependent tethering of RNA polymerase II gene DNA at nuclear periphery"/>
    <property type="evidence" value="ECO:0007669"/>
    <property type="project" value="EnsemblFungi"/>
</dbReference>
<dbReference type="eggNOG" id="KOG1020">
    <property type="taxonomic scope" value="Eukaryota"/>
</dbReference>
<dbReference type="STRING" id="436907.A7TMS7"/>
<dbReference type="GO" id="GO:1990414">
    <property type="term" value="P:replication-born double-strand break repair via sister chromatid exchange"/>
    <property type="evidence" value="ECO:0007669"/>
    <property type="project" value="EnsemblFungi"/>
</dbReference>
<dbReference type="GO" id="GO:0140588">
    <property type="term" value="P:chromatin looping"/>
    <property type="evidence" value="ECO:0007669"/>
    <property type="project" value="InterPro"/>
</dbReference>
<dbReference type="OrthoDB" id="418242at2759"/>
<reference evidence="8 9" key="1">
    <citation type="journal article" date="2007" name="Proc. Natl. Acad. Sci. U.S.A.">
        <title>Independent sorting-out of thousands of duplicated gene pairs in two yeast species descended from a whole-genome duplication.</title>
        <authorList>
            <person name="Scannell D.R."/>
            <person name="Frank A.C."/>
            <person name="Conant G.C."/>
            <person name="Byrne K.P."/>
            <person name="Woolfit M."/>
            <person name="Wolfe K.H."/>
        </authorList>
    </citation>
    <scope>NUCLEOTIDE SEQUENCE [LARGE SCALE GENOMIC DNA]</scope>
    <source>
        <strain evidence="9">ATCC 22028 / DSM 70294 / BCRC 21397 / CBS 2163 / NBRC 10782 / NRRL Y-8283 / UCD 57-17</strain>
    </source>
</reference>
<dbReference type="GO" id="GO:0070550">
    <property type="term" value="P:rDNA chromatin condensation"/>
    <property type="evidence" value="ECO:0007669"/>
    <property type="project" value="EnsemblFungi"/>
</dbReference>
<keyword evidence="4 6" id="KW-0539">Nucleus</keyword>
<dbReference type="GO" id="GO:0071168">
    <property type="term" value="P:protein localization to chromatin"/>
    <property type="evidence" value="ECO:0007669"/>
    <property type="project" value="EnsemblFungi"/>
</dbReference>
<dbReference type="Pfam" id="PF12765">
    <property type="entry name" value="Cohesin_HEAT"/>
    <property type="match status" value="1"/>
</dbReference>
<dbReference type="InterPro" id="IPR033031">
    <property type="entry name" value="Scc2/Nipped-B"/>
</dbReference>
<evidence type="ECO:0000256" key="6">
    <source>
        <dbReference type="RuleBase" id="RU364107"/>
    </source>
</evidence>
<dbReference type="HOGENOM" id="CLU_259053_0_0_1"/>
<evidence type="ECO:0000256" key="3">
    <source>
        <dbReference type="ARBA" id="ARBA00022737"/>
    </source>
</evidence>
<dbReference type="GO" id="GO:0070058">
    <property type="term" value="P:tRNA gene clustering"/>
    <property type="evidence" value="ECO:0007669"/>
    <property type="project" value="EnsemblFungi"/>
</dbReference>
<protein>
    <recommendedName>
        <fullName evidence="6">Sister chromatid cohesion protein</fullName>
    </recommendedName>
</protein>
<evidence type="ECO:0000256" key="1">
    <source>
        <dbReference type="ARBA" id="ARBA00004123"/>
    </source>
</evidence>
<evidence type="ECO:0000259" key="7">
    <source>
        <dbReference type="Pfam" id="PF12830"/>
    </source>
</evidence>
<dbReference type="InterPro" id="IPR011989">
    <property type="entry name" value="ARM-like"/>
</dbReference>
<evidence type="ECO:0000313" key="9">
    <source>
        <dbReference type="Proteomes" id="UP000000267"/>
    </source>
</evidence>
<dbReference type="RefSeq" id="XP_001644257.1">
    <property type="nucleotide sequence ID" value="XM_001644207.1"/>
</dbReference>
<dbReference type="CDD" id="cd23958">
    <property type="entry name" value="SCC2"/>
    <property type="match status" value="1"/>
</dbReference>
<dbReference type="FunCoup" id="A7TMS7">
    <property type="interactions" value="273"/>
</dbReference>